<dbReference type="SUPFAM" id="SSF52540">
    <property type="entry name" value="P-loop containing nucleoside triphosphate hydrolases"/>
    <property type="match status" value="1"/>
</dbReference>
<dbReference type="OrthoDB" id="10042665at2759"/>
<gene>
    <name evidence="3" type="ORF">TSOC_000490</name>
</gene>
<feature type="transmembrane region" description="Helical" evidence="1">
    <location>
        <begin position="12"/>
        <end position="32"/>
    </location>
</feature>
<accession>A0A2J8AJ51</accession>
<feature type="domain" description="ATPase AAA-type core" evidence="2">
    <location>
        <begin position="186"/>
        <end position="326"/>
    </location>
</feature>
<keyword evidence="1" id="KW-0812">Transmembrane</keyword>
<dbReference type="AlphaFoldDB" id="A0A2J8AJ51"/>
<dbReference type="InterPro" id="IPR003959">
    <property type="entry name" value="ATPase_AAA_core"/>
</dbReference>
<evidence type="ECO:0000259" key="2">
    <source>
        <dbReference type="Pfam" id="PF00004"/>
    </source>
</evidence>
<dbReference type="GO" id="GO:0005524">
    <property type="term" value="F:ATP binding"/>
    <property type="evidence" value="ECO:0007669"/>
    <property type="project" value="InterPro"/>
</dbReference>
<protein>
    <recommendedName>
        <fullName evidence="2">ATPase AAA-type core domain-containing protein</fullName>
    </recommendedName>
</protein>
<comment type="caution">
    <text evidence="3">The sequence shown here is derived from an EMBL/GenBank/DDBJ whole genome shotgun (WGS) entry which is preliminary data.</text>
</comment>
<evidence type="ECO:0000313" key="3">
    <source>
        <dbReference type="EMBL" id="PNH12547.1"/>
    </source>
</evidence>
<keyword evidence="1" id="KW-1133">Transmembrane helix</keyword>
<evidence type="ECO:0000313" key="4">
    <source>
        <dbReference type="Proteomes" id="UP000236333"/>
    </source>
</evidence>
<keyword evidence="4" id="KW-1185">Reference proteome</keyword>
<dbReference type="Proteomes" id="UP000236333">
    <property type="component" value="Unassembled WGS sequence"/>
</dbReference>
<proteinExistence type="predicted"/>
<reference evidence="3 4" key="1">
    <citation type="journal article" date="2017" name="Mol. Biol. Evol.">
        <title>The 4-celled Tetrabaena socialis nuclear genome reveals the essential components for genetic control of cell number at the origin of multicellularity in the volvocine lineage.</title>
        <authorList>
            <person name="Featherston J."/>
            <person name="Arakaki Y."/>
            <person name="Hanschen E.R."/>
            <person name="Ferris P.J."/>
            <person name="Michod R.E."/>
            <person name="Olson B.J.S.C."/>
            <person name="Nozaki H."/>
            <person name="Durand P.M."/>
        </authorList>
    </citation>
    <scope>NUCLEOTIDE SEQUENCE [LARGE SCALE GENOMIC DNA]</scope>
    <source>
        <strain evidence="3 4">NIES-571</strain>
    </source>
</reference>
<name>A0A2J8AJ51_9CHLO</name>
<dbReference type="Pfam" id="PF00004">
    <property type="entry name" value="AAA"/>
    <property type="match status" value="1"/>
</dbReference>
<dbReference type="Gene3D" id="3.40.50.300">
    <property type="entry name" value="P-loop containing nucleotide triphosphate hydrolases"/>
    <property type="match status" value="1"/>
</dbReference>
<evidence type="ECO:0000256" key="1">
    <source>
        <dbReference type="SAM" id="Phobius"/>
    </source>
</evidence>
<dbReference type="GO" id="GO:0016887">
    <property type="term" value="F:ATP hydrolysis activity"/>
    <property type="evidence" value="ECO:0007669"/>
    <property type="project" value="InterPro"/>
</dbReference>
<sequence length="359" mass="41024">MKVLMPTSAHDAVMMWLWPVLAGWVLILLRWIPSLVFVQRIYKSNADLKLTMLVLDAINDIQPAMRFGEEVFRRHTVPRVMLSLRKQYFLQTKLCNVGIDGDLHLEVVVWRPFWIPALVPDAVPQKRLDPRHTLEVLTLINACMVTATEILMSDEVPPVARANAEAVAQMMHDHYSEKKQRSCVFVLHGYPGAGKSLAVRLLAKKLDADLFDAYHPAKRGISLSSILSDYSGHMDRLVIAYEEFDTSLKKVAAGDVFNDDKEERRRMCFDATDKSSWNTLIDMYKRRTNTIMVLTTNRSYDEVQEMIDVDRSMLRKGRVDFHIVFQLGADPVRMEAMTVDVPKKTMGTGCSVFDEWGSD</sequence>
<dbReference type="EMBL" id="PGGS01000007">
    <property type="protein sequence ID" value="PNH12547.1"/>
    <property type="molecule type" value="Genomic_DNA"/>
</dbReference>
<organism evidence="3 4">
    <name type="scientific">Tetrabaena socialis</name>
    <dbReference type="NCBI Taxonomy" id="47790"/>
    <lineage>
        <taxon>Eukaryota</taxon>
        <taxon>Viridiplantae</taxon>
        <taxon>Chlorophyta</taxon>
        <taxon>core chlorophytes</taxon>
        <taxon>Chlorophyceae</taxon>
        <taxon>CS clade</taxon>
        <taxon>Chlamydomonadales</taxon>
        <taxon>Tetrabaenaceae</taxon>
        <taxon>Tetrabaena</taxon>
    </lineage>
</organism>
<keyword evidence="1" id="KW-0472">Membrane</keyword>
<dbReference type="InterPro" id="IPR027417">
    <property type="entry name" value="P-loop_NTPase"/>
</dbReference>